<dbReference type="SMART" id="SM00458">
    <property type="entry name" value="RICIN"/>
    <property type="match status" value="1"/>
</dbReference>
<dbReference type="Gene3D" id="2.60.40.1180">
    <property type="entry name" value="Golgi alpha-mannosidase II"/>
    <property type="match status" value="1"/>
</dbReference>
<dbReference type="InterPro" id="IPR013780">
    <property type="entry name" value="Glyco_hydro_b"/>
</dbReference>
<dbReference type="SUPFAM" id="SSF51011">
    <property type="entry name" value="Glycosyl hydrolase domain"/>
    <property type="match status" value="1"/>
</dbReference>
<dbReference type="InterPro" id="IPR017853">
    <property type="entry name" value="GH"/>
</dbReference>
<dbReference type="InterPro" id="IPR000772">
    <property type="entry name" value="Ricin_B_lectin"/>
</dbReference>
<dbReference type="SUPFAM" id="SSF50370">
    <property type="entry name" value="Ricin B-like lectins"/>
    <property type="match status" value="1"/>
</dbReference>
<dbReference type="Proteomes" id="UP000183015">
    <property type="component" value="Unassembled WGS sequence"/>
</dbReference>
<dbReference type="InterPro" id="IPR035992">
    <property type="entry name" value="Ricin_B-like_lectins"/>
</dbReference>
<dbReference type="SUPFAM" id="SSF51445">
    <property type="entry name" value="(Trans)glycosidases"/>
    <property type="match status" value="1"/>
</dbReference>
<dbReference type="eggNOG" id="COG2755">
    <property type="taxonomic scope" value="Bacteria"/>
</dbReference>
<dbReference type="Gene3D" id="3.20.20.80">
    <property type="entry name" value="Glycosidases"/>
    <property type="match status" value="1"/>
</dbReference>
<evidence type="ECO:0000313" key="4">
    <source>
        <dbReference type="Proteomes" id="UP000183015"/>
    </source>
</evidence>
<dbReference type="PANTHER" id="PTHR42767:SF1">
    <property type="entry name" value="ENDO-BETA-1,6-GALACTANASE-LIKE DOMAIN-CONTAINING PROTEIN"/>
    <property type="match status" value="1"/>
</dbReference>
<evidence type="ECO:0000313" key="3">
    <source>
        <dbReference type="EMBL" id="SEL16239.1"/>
    </source>
</evidence>
<dbReference type="STRING" id="235985.SAMN05414137_106127"/>
<organism evidence="3 4">
    <name type="scientific">Streptacidiphilus jiangxiensis</name>
    <dbReference type="NCBI Taxonomy" id="235985"/>
    <lineage>
        <taxon>Bacteria</taxon>
        <taxon>Bacillati</taxon>
        <taxon>Actinomycetota</taxon>
        <taxon>Actinomycetes</taxon>
        <taxon>Kitasatosporales</taxon>
        <taxon>Streptomycetaceae</taxon>
        <taxon>Streptacidiphilus</taxon>
    </lineage>
</organism>
<feature type="domain" description="Ricin B lectin" evidence="2">
    <location>
        <begin position="519"/>
        <end position="649"/>
    </location>
</feature>
<dbReference type="eggNOG" id="COG5520">
    <property type="taxonomic scope" value="Bacteria"/>
</dbReference>
<keyword evidence="1" id="KW-0732">Signal</keyword>
<gene>
    <name evidence="3" type="ORF">SAMN05414137_106127</name>
</gene>
<dbReference type="EMBL" id="FOAZ01000006">
    <property type="protein sequence ID" value="SEL16239.1"/>
    <property type="molecule type" value="Genomic_DNA"/>
</dbReference>
<keyword evidence="3" id="KW-0378">Hydrolase</keyword>
<dbReference type="Pfam" id="PF00652">
    <property type="entry name" value="Ricin_B_lectin"/>
    <property type="match status" value="1"/>
</dbReference>
<dbReference type="RefSeq" id="WP_042447231.1">
    <property type="nucleotide sequence ID" value="NZ_BBPN01000012.1"/>
</dbReference>
<reference evidence="4" key="1">
    <citation type="submission" date="2016-10" db="EMBL/GenBank/DDBJ databases">
        <authorList>
            <person name="Varghese N."/>
        </authorList>
    </citation>
    <scope>NUCLEOTIDE SEQUENCE [LARGE SCALE GENOMIC DNA]</scope>
    <source>
        <strain evidence="4">DSM 45096 / BCRC 16803 / CGMCC 4.1857 / CIP 109030 / JCM 12277 / KCTC 19219 / NBRC 100920 / 33214</strain>
    </source>
</reference>
<sequence length="649" mass="65876">MFRAIRAARPAARPRRAVRTVLALGAALATTLLPAVSPDSATAATGAAQATGTAQITGAAQTVSGFGAAGAWWTDDLANFSATARTQAADLLFTSSGIQLSQYRYNIGGGGTGVSVPARAPQTFLTSSGTYDWTRDPGGRAFLSLAAADGVPDLIGFVNSAPAAWTTDGKSCGGSINTAQDAAYGGYLATIAAHFAAQGVTFDQISPMNEPDDSFSSCGQEGMSVAPSARAGVIDAVGSALRSAGLSTTVIADESSQTTQLTSEAPTWLADASAPGYVSAVAHHTYNFPSGSQLEQVGALGATSGKPVWATEICCQVSGGGYGQQYDPTITGALTLANSVYDDLAYGNDSAFQWWTALSSELGCDPTTSSSCATTVNSGGWNDGLVYYDPNYATDGNQTLYPTKRFYALGQYSKYVRPGAVRYAVAGSPSGVQTLAFWQNNAWTVVATNTNSSATTLTLNAGSGTLTSTASIRTSATENLAPVAAPGVSGSTLTATLPARSVTTYVLASAGQPGSAAPTGQTLTGVQSGRCLDVPGAATTNGTQWELYDCNGGSNQHLTLTASGAVTVYSGSSLKCLDGYQGGTAPGTVVDIWTCNGGAGQTWVLHPDGSLTNAASGLCLDAYGQGTGNGTRIDEWTCNGGGNQQWTLG</sequence>
<dbReference type="AlphaFoldDB" id="A0A1H7MYV5"/>
<dbReference type="CDD" id="cd23418">
    <property type="entry name" value="beta-trefoil_Ricin_XLN-like"/>
    <property type="match status" value="1"/>
</dbReference>
<dbReference type="GO" id="GO:0004553">
    <property type="term" value="F:hydrolase activity, hydrolyzing O-glycosyl compounds"/>
    <property type="evidence" value="ECO:0007669"/>
    <property type="project" value="InterPro"/>
</dbReference>
<dbReference type="PROSITE" id="PS50231">
    <property type="entry name" value="RICIN_B_LECTIN"/>
    <property type="match status" value="1"/>
</dbReference>
<evidence type="ECO:0000256" key="1">
    <source>
        <dbReference type="SAM" id="SignalP"/>
    </source>
</evidence>
<keyword evidence="4" id="KW-1185">Reference proteome</keyword>
<feature type="chain" id="PRO_5010180013" evidence="1">
    <location>
        <begin position="44"/>
        <end position="649"/>
    </location>
</feature>
<dbReference type="PANTHER" id="PTHR42767">
    <property type="entry name" value="ENDO-BETA-1,6-GALACTANASE"/>
    <property type="match status" value="1"/>
</dbReference>
<accession>A0A1H7MYV5</accession>
<dbReference type="InterPro" id="IPR039743">
    <property type="entry name" value="6GAL/EXGAL"/>
</dbReference>
<dbReference type="Gene3D" id="2.80.10.50">
    <property type="match status" value="1"/>
</dbReference>
<proteinExistence type="predicted"/>
<dbReference type="InterPro" id="IPR039514">
    <property type="entry name" value="6GAL-like"/>
</dbReference>
<name>A0A1H7MYV5_STRJI</name>
<dbReference type="Pfam" id="PF14587">
    <property type="entry name" value="Glyco_hydr_30_2"/>
    <property type="match status" value="1"/>
</dbReference>
<evidence type="ECO:0000259" key="2">
    <source>
        <dbReference type="SMART" id="SM00458"/>
    </source>
</evidence>
<protein>
    <submittedName>
        <fullName evidence="3">O-Glycosyl hydrolase</fullName>
    </submittedName>
</protein>
<feature type="signal peptide" evidence="1">
    <location>
        <begin position="1"/>
        <end position="43"/>
    </location>
</feature>